<dbReference type="Proteomes" id="UP001501565">
    <property type="component" value="Unassembled WGS sequence"/>
</dbReference>
<reference evidence="5" key="1">
    <citation type="journal article" date="2019" name="Int. J. Syst. Evol. Microbiol.">
        <title>The Global Catalogue of Microorganisms (GCM) 10K type strain sequencing project: providing services to taxonomists for standard genome sequencing and annotation.</title>
        <authorList>
            <consortium name="The Broad Institute Genomics Platform"/>
            <consortium name="The Broad Institute Genome Sequencing Center for Infectious Disease"/>
            <person name="Wu L."/>
            <person name="Ma J."/>
        </authorList>
    </citation>
    <scope>NUCLEOTIDE SEQUENCE [LARGE SCALE GENOMIC DNA]</scope>
    <source>
        <strain evidence="5">JCM 17551</strain>
    </source>
</reference>
<dbReference type="PRINTS" id="PR00080">
    <property type="entry name" value="SDRFAMILY"/>
</dbReference>
<keyword evidence="5" id="KW-1185">Reference proteome</keyword>
<dbReference type="InterPro" id="IPR036291">
    <property type="entry name" value="NAD(P)-bd_dom_sf"/>
</dbReference>
<dbReference type="PRINTS" id="PR00081">
    <property type="entry name" value="GDHRDH"/>
</dbReference>
<dbReference type="PANTHER" id="PTHR42760:SF133">
    <property type="entry name" value="3-OXOACYL-[ACYL-CARRIER-PROTEIN] REDUCTASE"/>
    <property type="match status" value="1"/>
</dbReference>
<keyword evidence="2" id="KW-0560">Oxidoreductase</keyword>
<evidence type="ECO:0000313" key="5">
    <source>
        <dbReference type="Proteomes" id="UP001501565"/>
    </source>
</evidence>
<dbReference type="CDD" id="cd05233">
    <property type="entry name" value="SDR_c"/>
    <property type="match status" value="1"/>
</dbReference>
<accession>A0ABP7M825</accession>
<dbReference type="SUPFAM" id="SSF51735">
    <property type="entry name" value="NAD(P)-binding Rossmann-fold domains"/>
    <property type="match status" value="1"/>
</dbReference>
<evidence type="ECO:0000256" key="1">
    <source>
        <dbReference type="ARBA" id="ARBA00006484"/>
    </source>
</evidence>
<proteinExistence type="inferred from homology"/>
<name>A0ABP7M825_9GAMM</name>
<sequence length="245" mass="26003">MLQQQKTVLITGAYGGMGIDMAKAFIARGDNVVINGRDDIKLQHAKESLNGGENVIAVAGDISDSSTGEKMVEMALEHFGRVDVLVNNAGQFYPKPFIESTVDDLEHFFNVNLKGTYLTTQAAVRQMIKQNEGSIINVGTVLVESSFTPFRASAALASKGGVHALTTALASELAPYQIRVNTLAPGIIRTPLQGDNVDSHAGMSLLNRVGEVADTTRATLYLADASFQTGTVVNVDGGYVAGRSN</sequence>
<evidence type="ECO:0000256" key="2">
    <source>
        <dbReference type="ARBA" id="ARBA00023002"/>
    </source>
</evidence>
<dbReference type="Gene3D" id="3.40.50.720">
    <property type="entry name" value="NAD(P)-binding Rossmann-like Domain"/>
    <property type="match status" value="1"/>
</dbReference>
<comment type="similarity">
    <text evidence="1 3">Belongs to the short-chain dehydrogenases/reductases (SDR) family.</text>
</comment>
<evidence type="ECO:0000313" key="4">
    <source>
        <dbReference type="EMBL" id="GAA3916021.1"/>
    </source>
</evidence>
<organism evidence="4 5">
    <name type="scientific">Litoribacillus peritrichatus</name>
    <dbReference type="NCBI Taxonomy" id="718191"/>
    <lineage>
        <taxon>Bacteria</taxon>
        <taxon>Pseudomonadati</taxon>
        <taxon>Pseudomonadota</taxon>
        <taxon>Gammaproteobacteria</taxon>
        <taxon>Oceanospirillales</taxon>
        <taxon>Oceanospirillaceae</taxon>
        <taxon>Litoribacillus</taxon>
    </lineage>
</organism>
<gene>
    <name evidence="4" type="ORF">GCM10022277_08380</name>
</gene>
<dbReference type="PANTHER" id="PTHR42760">
    <property type="entry name" value="SHORT-CHAIN DEHYDROGENASES/REDUCTASES FAMILY MEMBER"/>
    <property type="match status" value="1"/>
</dbReference>
<dbReference type="RefSeq" id="WP_344795799.1">
    <property type="nucleotide sequence ID" value="NZ_BAABBN010000004.1"/>
</dbReference>
<evidence type="ECO:0000256" key="3">
    <source>
        <dbReference type="RuleBase" id="RU000363"/>
    </source>
</evidence>
<dbReference type="EMBL" id="BAABBN010000004">
    <property type="protein sequence ID" value="GAA3916021.1"/>
    <property type="molecule type" value="Genomic_DNA"/>
</dbReference>
<protein>
    <submittedName>
        <fullName evidence="4">SDR family oxidoreductase</fullName>
    </submittedName>
</protein>
<comment type="caution">
    <text evidence="4">The sequence shown here is derived from an EMBL/GenBank/DDBJ whole genome shotgun (WGS) entry which is preliminary data.</text>
</comment>
<dbReference type="InterPro" id="IPR002347">
    <property type="entry name" value="SDR_fam"/>
</dbReference>
<dbReference type="Pfam" id="PF00106">
    <property type="entry name" value="adh_short"/>
    <property type="match status" value="1"/>
</dbReference>